<sequence>MYSLRPEKHVAGVVHCQFYKKSPRSFKTITNKPFHPVFFLRRRPCVCRGRRRRQAARFAAHQEVFRLRRHVPSTQLPSPSTYSATAASPSTYSATAAIPSRSDYLRASLEFQPRSGGAGAPSHRPRAPASPPRAPAVHLELPPVRHRDPPTGIVGAGLHDPVDRSSRASSVVSHVSPWCSFSACVPAGGASPCCCILFLLCFSPATGGANPCCCCSSSRVDATALPVLLLLIRAVLLLLLLTPAVTAAAGAICTLKKVLHQSTAT</sequence>
<protein>
    <submittedName>
        <fullName evidence="3">Uncharacterized protein</fullName>
    </submittedName>
</protein>
<dbReference type="AlphaFoldDB" id="A0A9R1R5T2"/>
<dbReference type="Gramene" id="TRITD2Av1G082270.1">
    <property type="protein sequence ID" value="TRITD2Av1G082270.1"/>
    <property type="gene ID" value="TRITD2Av1G082270"/>
</dbReference>
<dbReference type="Proteomes" id="UP000324705">
    <property type="component" value="Chromosome 2A"/>
</dbReference>
<reference evidence="3 4" key="1">
    <citation type="submission" date="2017-09" db="EMBL/GenBank/DDBJ databases">
        <authorList>
            <consortium name="International Durum Wheat Genome Sequencing Consortium (IDWGSC)"/>
            <person name="Milanesi L."/>
        </authorList>
    </citation>
    <scope>NUCLEOTIDE SEQUENCE [LARGE SCALE GENOMIC DNA]</scope>
    <source>
        <strain evidence="4">cv. Svevo</strain>
    </source>
</reference>
<feature type="region of interest" description="Disordered" evidence="1">
    <location>
        <begin position="113"/>
        <end position="136"/>
    </location>
</feature>
<keyword evidence="4" id="KW-1185">Reference proteome</keyword>
<accession>A0A9R1R5T2</accession>
<feature type="transmembrane region" description="Helical" evidence="2">
    <location>
        <begin position="224"/>
        <end position="252"/>
    </location>
</feature>
<proteinExistence type="predicted"/>
<evidence type="ECO:0000256" key="2">
    <source>
        <dbReference type="SAM" id="Phobius"/>
    </source>
</evidence>
<gene>
    <name evidence="3" type="ORF">TRITD_2Av1G082270</name>
</gene>
<dbReference type="EMBL" id="LT934113">
    <property type="protein sequence ID" value="VAH29252.1"/>
    <property type="molecule type" value="Genomic_DNA"/>
</dbReference>
<evidence type="ECO:0000313" key="3">
    <source>
        <dbReference type="EMBL" id="VAH29252.1"/>
    </source>
</evidence>
<organism evidence="3 4">
    <name type="scientific">Triticum turgidum subsp. durum</name>
    <name type="common">Durum wheat</name>
    <name type="synonym">Triticum durum</name>
    <dbReference type="NCBI Taxonomy" id="4567"/>
    <lineage>
        <taxon>Eukaryota</taxon>
        <taxon>Viridiplantae</taxon>
        <taxon>Streptophyta</taxon>
        <taxon>Embryophyta</taxon>
        <taxon>Tracheophyta</taxon>
        <taxon>Spermatophyta</taxon>
        <taxon>Magnoliopsida</taxon>
        <taxon>Liliopsida</taxon>
        <taxon>Poales</taxon>
        <taxon>Poaceae</taxon>
        <taxon>BOP clade</taxon>
        <taxon>Pooideae</taxon>
        <taxon>Triticodae</taxon>
        <taxon>Triticeae</taxon>
        <taxon>Triticinae</taxon>
        <taxon>Triticum</taxon>
    </lineage>
</organism>
<keyword evidence="2" id="KW-0812">Transmembrane</keyword>
<keyword evidence="2" id="KW-1133">Transmembrane helix</keyword>
<keyword evidence="2" id="KW-0472">Membrane</keyword>
<evidence type="ECO:0000256" key="1">
    <source>
        <dbReference type="SAM" id="MobiDB-lite"/>
    </source>
</evidence>
<evidence type="ECO:0000313" key="4">
    <source>
        <dbReference type="Proteomes" id="UP000324705"/>
    </source>
</evidence>
<name>A0A9R1R5T2_TRITD</name>